<keyword evidence="2" id="KW-0597">Phosphoprotein</keyword>
<dbReference type="PANTHER" id="PTHR34581:SF2">
    <property type="entry name" value="PTS SYSTEM N,N'-DIACETYLCHITOBIOSE-SPECIFIC EIIB COMPONENT"/>
    <property type="match status" value="1"/>
</dbReference>
<dbReference type="EMBL" id="JTHP01000012">
    <property type="protein sequence ID" value="KJD46033.1"/>
    <property type="molecule type" value="Genomic_DNA"/>
</dbReference>
<dbReference type="GO" id="GO:0016301">
    <property type="term" value="F:kinase activity"/>
    <property type="evidence" value="ECO:0007669"/>
    <property type="project" value="UniProtKB-KW"/>
</dbReference>
<dbReference type="RefSeq" id="WP_044645747.1">
    <property type="nucleotide sequence ID" value="NZ_JTHP01000012.1"/>
</dbReference>
<sequence>MKKIILACSAGMSTSILVSKMKKEAAARSIELNIEAIPESTIKEELEGIKDSVIAILLGPQVRMRKKPVAEIAAPYGIPVDVIDTIAYGRGNGAAVLDQALKLAGES</sequence>
<dbReference type="OrthoDB" id="9808134at2"/>
<gene>
    <name evidence="9" type="ORF">QD47_08630</name>
</gene>
<organism evidence="9 10">
    <name type="scientific">Paenibacillus terrae</name>
    <dbReference type="NCBI Taxonomy" id="159743"/>
    <lineage>
        <taxon>Bacteria</taxon>
        <taxon>Bacillati</taxon>
        <taxon>Bacillota</taxon>
        <taxon>Bacilli</taxon>
        <taxon>Bacillales</taxon>
        <taxon>Paenibacillaceae</taxon>
        <taxon>Paenibacillus</taxon>
    </lineage>
</organism>
<dbReference type="InterPro" id="IPR013012">
    <property type="entry name" value="PTS_EIIB_3"/>
</dbReference>
<reference evidence="9 10" key="1">
    <citation type="submission" date="2014-11" db="EMBL/GenBank/DDBJ databases">
        <title>Draft Genome Sequences of Paenibacillus polymyxa NRRL B-30509 and Paenibacillus terrae NRRL B-30644, Strains from a Poultry Environment that Produce Tridecaptin A and Paenicidins.</title>
        <authorList>
            <person name="van Belkum M.J."/>
            <person name="Lohans C.T."/>
            <person name="Vederas J.C."/>
        </authorList>
    </citation>
    <scope>NUCLEOTIDE SEQUENCE [LARGE SCALE GENOMIC DNA]</scope>
    <source>
        <strain evidence="9 10">NRRL B-30644</strain>
    </source>
</reference>
<feature type="modified residue" description="Phosphocysteine; by EIIA" evidence="7">
    <location>
        <position position="8"/>
    </location>
</feature>
<dbReference type="InterPro" id="IPR051819">
    <property type="entry name" value="PTS_sugar-specific_EIIB"/>
</dbReference>
<dbReference type="InterPro" id="IPR003501">
    <property type="entry name" value="PTS_EIIB_2/3"/>
</dbReference>
<protein>
    <submittedName>
        <fullName evidence="9">PTS cellobiose transporter subunit IIB</fullName>
    </submittedName>
</protein>
<dbReference type="Pfam" id="PF02302">
    <property type="entry name" value="PTS_IIB"/>
    <property type="match status" value="1"/>
</dbReference>
<keyword evidence="1" id="KW-0813">Transport</keyword>
<keyword evidence="5" id="KW-0598">Phosphotransferase system</keyword>
<evidence type="ECO:0000256" key="5">
    <source>
        <dbReference type="ARBA" id="ARBA00022683"/>
    </source>
</evidence>
<evidence type="ECO:0000256" key="4">
    <source>
        <dbReference type="ARBA" id="ARBA00022679"/>
    </source>
</evidence>
<comment type="caution">
    <text evidence="9">The sequence shown here is derived from an EMBL/GenBank/DDBJ whole genome shotgun (WGS) entry which is preliminary data.</text>
</comment>
<dbReference type="SUPFAM" id="SSF52794">
    <property type="entry name" value="PTS system IIB component-like"/>
    <property type="match status" value="1"/>
</dbReference>
<evidence type="ECO:0000256" key="7">
    <source>
        <dbReference type="PROSITE-ProRule" id="PRU00423"/>
    </source>
</evidence>
<proteinExistence type="predicted"/>
<dbReference type="Proteomes" id="UP000032534">
    <property type="component" value="Unassembled WGS sequence"/>
</dbReference>
<keyword evidence="6" id="KW-0418">Kinase</keyword>
<evidence type="ECO:0000256" key="2">
    <source>
        <dbReference type="ARBA" id="ARBA00022553"/>
    </source>
</evidence>
<keyword evidence="3" id="KW-0762">Sugar transport</keyword>
<evidence type="ECO:0000256" key="6">
    <source>
        <dbReference type="ARBA" id="ARBA00022777"/>
    </source>
</evidence>
<dbReference type="PATRIC" id="fig|159743.3.peg.1891"/>
<dbReference type="Gene3D" id="3.40.50.2300">
    <property type="match status" value="1"/>
</dbReference>
<evidence type="ECO:0000313" key="10">
    <source>
        <dbReference type="Proteomes" id="UP000032534"/>
    </source>
</evidence>
<keyword evidence="4" id="KW-0808">Transferase</keyword>
<dbReference type="PROSITE" id="PS51100">
    <property type="entry name" value="PTS_EIIB_TYPE_3"/>
    <property type="match status" value="1"/>
</dbReference>
<evidence type="ECO:0000256" key="1">
    <source>
        <dbReference type="ARBA" id="ARBA00022448"/>
    </source>
</evidence>
<keyword evidence="10" id="KW-1185">Reference proteome</keyword>
<accession>A0A0D7X4Y1</accession>
<evidence type="ECO:0000256" key="3">
    <source>
        <dbReference type="ARBA" id="ARBA00022597"/>
    </source>
</evidence>
<evidence type="ECO:0000313" key="9">
    <source>
        <dbReference type="EMBL" id="KJD46033.1"/>
    </source>
</evidence>
<dbReference type="CDD" id="cd05564">
    <property type="entry name" value="PTS_IIB_chitobiose_lichenan"/>
    <property type="match status" value="1"/>
</dbReference>
<name>A0A0D7X4Y1_9BACL</name>
<dbReference type="GO" id="GO:0009401">
    <property type="term" value="P:phosphoenolpyruvate-dependent sugar phosphotransferase system"/>
    <property type="evidence" value="ECO:0007669"/>
    <property type="project" value="UniProtKB-KW"/>
</dbReference>
<dbReference type="InterPro" id="IPR036095">
    <property type="entry name" value="PTS_EIIB-like_sf"/>
</dbReference>
<evidence type="ECO:0000259" key="8">
    <source>
        <dbReference type="PROSITE" id="PS51100"/>
    </source>
</evidence>
<feature type="domain" description="PTS EIIB type-3" evidence="8">
    <location>
        <begin position="1"/>
        <end position="107"/>
    </location>
</feature>
<dbReference type="AlphaFoldDB" id="A0A0D7X4Y1"/>
<dbReference type="PANTHER" id="PTHR34581">
    <property type="entry name" value="PTS SYSTEM N,N'-DIACETYLCHITOBIOSE-SPECIFIC EIIB COMPONENT"/>
    <property type="match status" value="1"/>
</dbReference>
<dbReference type="GO" id="GO:0008982">
    <property type="term" value="F:protein-N(PI)-phosphohistidine-sugar phosphotransferase activity"/>
    <property type="evidence" value="ECO:0007669"/>
    <property type="project" value="InterPro"/>
</dbReference>